<dbReference type="Pfam" id="PF00005">
    <property type="entry name" value="ABC_tran"/>
    <property type="match status" value="1"/>
</dbReference>
<keyword evidence="2" id="KW-0547">Nucleotide-binding</keyword>
<dbReference type="SMART" id="SM00382">
    <property type="entry name" value="AAA"/>
    <property type="match status" value="1"/>
</dbReference>
<dbReference type="InterPro" id="IPR051782">
    <property type="entry name" value="ABC_Transporter_VariousFunc"/>
</dbReference>
<proteinExistence type="predicted"/>
<evidence type="ECO:0000256" key="1">
    <source>
        <dbReference type="ARBA" id="ARBA00022448"/>
    </source>
</evidence>
<dbReference type="Proteomes" id="UP000038055">
    <property type="component" value="Unassembled WGS sequence"/>
</dbReference>
<dbReference type="SUPFAM" id="SSF52540">
    <property type="entry name" value="P-loop containing nucleoside triphosphate hydrolases"/>
    <property type="match status" value="1"/>
</dbReference>
<gene>
    <name evidence="5" type="ORF">CCYN2B_20049</name>
</gene>
<dbReference type="RefSeq" id="WP_041991397.1">
    <property type="nucleotide sequence ID" value="NZ_CDOD01000012.1"/>
</dbReference>
<keyword evidence="6" id="KW-1185">Reference proteome</keyword>
<protein>
    <submittedName>
        <fullName evidence="5">ABC transporter, ATP-binding protein</fullName>
    </submittedName>
</protein>
<evidence type="ECO:0000259" key="4">
    <source>
        <dbReference type="PROSITE" id="PS50893"/>
    </source>
</evidence>
<name>A0A0B7H3U5_9FLAO</name>
<dbReference type="GO" id="GO:0005524">
    <property type="term" value="F:ATP binding"/>
    <property type="evidence" value="ECO:0007669"/>
    <property type="project" value="UniProtKB-KW"/>
</dbReference>
<dbReference type="Gene3D" id="3.40.50.300">
    <property type="entry name" value="P-loop containing nucleotide triphosphate hydrolases"/>
    <property type="match status" value="1"/>
</dbReference>
<organism evidence="5 6">
    <name type="scientific">Capnocytophaga cynodegmi</name>
    <dbReference type="NCBI Taxonomy" id="28189"/>
    <lineage>
        <taxon>Bacteria</taxon>
        <taxon>Pseudomonadati</taxon>
        <taxon>Bacteroidota</taxon>
        <taxon>Flavobacteriia</taxon>
        <taxon>Flavobacteriales</taxon>
        <taxon>Flavobacteriaceae</taxon>
        <taxon>Capnocytophaga</taxon>
    </lineage>
</organism>
<sequence length="211" mass="24774">MLTINIKDKKYSSKVILQNIKLEIPKNGLYGFVGKNGSGKTTFFKCISHLTDFQGEILYKDEILLPQEIAFLPTEPFLYEHLTVGEFYDFFQRLIKIKQRQNFIFDTDKNLLVKELSTGMRKKVYFNAVFQKEYDLYIFDEPFNGLDLESVFSIKKLLITLAKNHIVFIPSHILETLKSCDKIYLLQNHSLTSFENHQLEELTSFLMKDTF</sequence>
<feature type="domain" description="ABC transporter" evidence="4">
    <location>
        <begin position="1"/>
        <end position="210"/>
    </location>
</feature>
<reference evidence="6" key="1">
    <citation type="submission" date="2015-01" db="EMBL/GenBank/DDBJ databases">
        <authorList>
            <person name="MANFREDI Pablo"/>
        </authorList>
    </citation>
    <scope>NUCLEOTIDE SEQUENCE [LARGE SCALE GENOMIC DNA]</scope>
    <source>
        <strain evidence="6">Ccyn2B</strain>
    </source>
</reference>
<evidence type="ECO:0000313" key="6">
    <source>
        <dbReference type="Proteomes" id="UP000038055"/>
    </source>
</evidence>
<accession>A0A0B7H3U5</accession>
<dbReference type="PROSITE" id="PS50893">
    <property type="entry name" value="ABC_TRANSPORTER_2"/>
    <property type="match status" value="1"/>
</dbReference>
<evidence type="ECO:0000256" key="2">
    <source>
        <dbReference type="ARBA" id="ARBA00022741"/>
    </source>
</evidence>
<keyword evidence="3 5" id="KW-0067">ATP-binding</keyword>
<dbReference type="PANTHER" id="PTHR42939">
    <property type="entry name" value="ABC TRANSPORTER ATP-BINDING PROTEIN ALBC-RELATED"/>
    <property type="match status" value="1"/>
</dbReference>
<evidence type="ECO:0000313" key="5">
    <source>
        <dbReference type="EMBL" id="CEN34256.1"/>
    </source>
</evidence>
<dbReference type="EMBL" id="CDOD01000012">
    <property type="protein sequence ID" value="CEN34256.1"/>
    <property type="molecule type" value="Genomic_DNA"/>
</dbReference>
<dbReference type="InterPro" id="IPR027417">
    <property type="entry name" value="P-loop_NTPase"/>
</dbReference>
<dbReference type="PANTHER" id="PTHR42939:SF1">
    <property type="entry name" value="ABC TRANSPORTER ATP-BINDING PROTEIN ALBC-RELATED"/>
    <property type="match status" value="1"/>
</dbReference>
<dbReference type="InterPro" id="IPR003593">
    <property type="entry name" value="AAA+_ATPase"/>
</dbReference>
<evidence type="ECO:0000256" key="3">
    <source>
        <dbReference type="ARBA" id="ARBA00022840"/>
    </source>
</evidence>
<dbReference type="InterPro" id="IPR003439">
    <property type="entry name" value="ABC_transporter-like_ATP-bd"/>
</dbReference>
<dbReference type="AlphaFoldDB" id="A0A0B7H3U5"/>
<keyword evidence="1" id="KW-0813">Transport</keyword>
<dbReference type="GO" id="GO:0016887">
    <property type="term" value="F:ATP hydrolysis activity"/>
    <property type="evidence" value="ECO:0007669"/>
    <property type="project" value="InterPro"/>
</dbReference>